<dbReference type="InterPro" id="IPR000292">
    <property type="entry name" value="For/NO2_transpt"/>
</dbReference>
<comment type="subcellular location">
    <subcellularLocation>
        <location evidence="1">Membrane</location>
        <topology evidence="1">Multi-pass membrane protein</topology>
    </subcellularLocation>
</comment>
<evidence type="ECO:0000256" key="3">
    <source>
        <dbReference type="ARBA" id="ARBA00022989"/>
    </source>
</evidence>
<evidence type="ECO:0000256" key="1">
    <source>
        <dbReference type="ARBA" id="ARBA00004141"/>
    </source>
</evidence>
<feature type="transmembrane region" description="Helical" evidence="6">
    <location>
        <begin position="61"/>
        <end position="80"/>
    </location>
</feature>
<dbReference type="AlphaFoldDB" id="A0A6J4ULS6"/>
<proteinExistence type="predicted"/>
<dbReference type="Pfam" id="PF01226">
    <property type="entry name" value="Form_Nir_trans"/>
    <property type="match status" value="1"/>
</dbReference>
<evidence type="ECO:0000313" key="7">
    <source>
        <dbReference type="EMBL" id="CAA9554422.1"/>
    </source>
</evidence>
<evidence type="ECO:0008006" key="8">
    <source>
        <dbReference type="Google" id="ProtNLM"/>
    </source>
</evidence>
<evidence type="ECO:0000256" key="2">
    <source>
        <dbReference type="ARBA" id="ARBA00022692"/>
    </source>
</evidence>
<evidence type="ECO:0000256" key="5">
    <source>
        <dbReference type="SAM" id="MobiDB-lite"/>
    </source>
</evidence>
<protein>
    <recommendedName>
        <fullName evidence="8">Formate efflux transporter (TC 2.A.44 family)</fullName>
    </recommendedName>
</protein>
<keyword evidence="4 6" id="KW-0472">Membrane</keyword>
<dbReference type="Gene3D" id="1.20.1080.10">
    <property type="entry name" value="Glycerol uptake facilitator protein"/>
    <property type="match status" value="1"/>
</dbReference>
<feature type="transmembrane region" description="Helical" evidence="6">
    <location>
        <begin position="28"/>
        <end position="55"/>
    </location>
</feature>
<name>A0A6J4ULS6_9ACTN</name>
<dbReference type="PANTHER" id="PTHR30520:SF2">
    <property type="entry name" value="INNER MEMBRANE PROTEIN YFDC"/>
    <property type="match status" value="1"/>
</dbReference>
<organism evidence="7">
    <name type="scientific">uncultured Thermoleophilia bacterium</name>
    <dbReference type="NCBI Taxonomy" id="1497501"/>
    <lineage>
        <taxon>Bacteria</taxon>
        <taxon>Bacillati</taxon>
        <taxon>Actinomycetota</taxon>
        <taxon>Thermoleophilia</taxon>
        <taxon>environmental samples</taxon>
    </lineage>
</organism>
<reference evidence="7" key="1">
    <citation type="submission" date="2020-02" db="EMBL/GenBank/DDBJ databases">
        <authorList>
            <person name="Meier V. D."/>
        </authorList>
    </citation>
    <scope>NUCLEOTIDE SEQUENCE</scope>
    <source>
        <strain evidence="7">AVDCRST_MAG79</strain>
    </source>
</reference>
<dbReference type="PANTHER" id="PTHR30520">
    <property type="entry name" value="FORMATE TRANSPORTER-RELATED"/>
    <property type="match status" value="1"/>
</dbReference>
<evidence type="ECO:0000256" key="6">
    <source>
        <dbReference type="SAM" id="Phobius"/>
    </source>
</evidence>
<dbReference type="GO" id="GO:0005886">
    <property type="term" value="C:plasma membrane"/>
    <property type="evidence" value="ECO:0007669"/>
    <property type="project" value="TreeGrafter"/>
</dbReference>
<feature type="transmembrane region" description="Helical" evidence="6">
    <location>
        <begin position="153"/>
        <end position="174"/>
    </location>
</feature>
<keyword evidence="3 6" id="KW-1133">Transmembrane helix</keyword>
<dbReference type="GO" id="GO:0015499">
    <property type="term" value="F:formate transmembrane transporter activity"/>
    <property type="evidence" value="ECO:0007669"/>
    <property type="project" value="TreeGrafter"/>
</dbReference>
<sequence length="284" mass="29224">MSGRNPSEIWDETVDEGERRLRRGTAGLLSTGIFGGVDVMLAVLALTVVTGALSVALPEQIAHIGGSLFFGIGLVTLVIGRSELFTENFLVPVGTVLRRRASVLDLARLWAVTMAGNLIGLAVLAAMLTRAGLVPPETWEAAGTLADTIDERNLLAAFLSAVLAGTVMTLFTWVAHAVELDVSRIALAMLIGFLLAAPSLNHAIVAAGEVTFGVLAGTAAAADWGTLAWNIPVSVVGNLAGGLGFVTLARLLQARGEPGAPDSSGEDGKGPVGVVDGRGRRASV</sequence>
<evidence type="ECO:0000256" key="4">
    <source>
        <dbReference type="ARBA" id="ARBA00023136"/>
    </source>
</evidence>
<feature type="region of interest" description="Disordered" evidence="5">
    <location>
        <begin position="257"/>
        <end position="284"/>
    </location>
</feature>
<dbReference type="InterPro" id="IPR023271">
    <property type="entry name" value="Aquaporin-like"/>
</dbReference>
<dbReference type="EMBL" id="CADCWC010000468">
    <property type="protein sequence ID" value="CAA9554422.1"/>
    <property type="molecule type" value="Genomic_DNA"/>
</dbReference>
<accession>A0A6J4ULS6</accession>
<keyword evidence="2 6" id="KW-0812">Transmembrane</keyword>
<gene>
    <name evidence="7" type="ORF">AVDCRST_MAG79-2964</name>
</gene>
<feature type="transmembrane region" description="Helical" evidence="6">
    <location>
        <begin position="109"/>
        <end position="133"/>
    </location>
</feature>
<feature type="transmembrane region" description="Helical" evidence="6">
    <location>
        <begin position="227"/>
        <end position="249"/>
    </location>
</feature>
<feature type="transmembrane region" description="Helical" evidence="6">
    <location>
        <begin position="186"/>
        <end position="207"/>
    </location>
</feature>